<dbReference type="RefSeq" id="XP_001261962.1">
    <property type="nucleotide sequence ID" value="XM_001261961.1"/>
</dbReference>
<reference evidence="3" key="1">
    <citation type="journal article" date="2008" name="PLoS Genet.">
        <title>Genomic islands in the pathogenic filamentous fungus Aspergillus fumigatus.</title>
        <authorList>
            <person name="Fedorova N.D."/>
            <person name="Khaldi N."/>
            <person name="Joardar V.S."/>
            <person name="Maiti R."/>
            <person name="Amedeo P."/>
            <person name="Anderson M.J."/>
            <person name="Crabtree J."/>
            <person name="Silva J.C."/>
            <person name="Badger J.H."/>
            <person name="Albarraq A."/>
            <person name="Angiuoli S."/>
            <person name="Bussey H."/>
            <person name="Bowyer P."/>
            <person name="Cotty P.J."/>
            <person name="Dyer P.S."/>
            <person name="Egan A."/>
            <person name="Galens K."/>
            <person name="Fraser-Liggett C.M."/>
            <person name="Haas B.J."/>
            <person name="Inman J.M."/>
            <person name="Kent R."/>
            <person name="Lemieux S."/>
            <person name="Malavazi I."/>
            <person name="Orvis J."/>
            <person name="Roemer T."/>
            <person name="Ronning C.M."/>
            <person name="Sundaram J.P."/>
            <person name="Sutton G."/>
            <person name="Turner G."/>
            <person name="Venter J.C."/>
            <person name="White O.R."/>
            <person name="Whitty B.R."/>
            <person name="Youngman P."/>
            <person name="Wolfe K.H."/>
            <person name="Goldman G.H."/>
            <person name="Wortman J.R."/>
            <person name="Jiang B."/>
            <person name="Denning D.W."/>
            <person name="Nierman W.C."/>
        </authorList>
    </citation>
    <scope>NUCLEOTIDE SEQUENCE [LARGE SCALE GENOMIC DNA]</scope>
    <source>
        <strain evidence="3">ATCC 1020 / DSM 3700 / CBS 544.65 / FGSC A1164 / JCM 1740 / NRRL 181 / WB 181</strain>
    </source>
</reference>
<feature type="transmembrane region" description="Helical" evidence="1">
    <location>
        <begin position="163"/>
        <end position="189"/>
    </location>
</feature>
<keyword evidence="3" id="KW-1185">Reference proteome</keyword>
<keyword evidence="1" id="KW-1133">Transmembrane helix</keyword>
<dbReference type="KEGG" id="nfi:NFIA_096870"/>
<accession>A1DB25</accession>
<feature type="transmembrane region" description="Helical" evidence="1">
    <location>
        <begin position="105"/>
        <end position="123"/>
    </location>
</feature>
<keyword evidence="1" id="KW-0812">Transmembrane</keyword>
<dbReference type="HOGENOM" id="CLU_1225068_0_0_1"/>
<evidence type="ECO:0000256" key="1">
    <source>
        <dbReference type="SAM" id="Phobius"/>
    </source>
</evidence>
<feature type="transmembrane region" description="Helical" evidence="1">
    <location>
        <begin position="38"/>
        <end position="58"/>
    </location>
</feature>
<evidence type="ECO:0000313" key="3">
    <source>
        <dbReference type="Proteomes" id="UP000006702"/>
    </source>
</evidence>
<dbReference type="Proteomes" id="UP000006702">
    <property type="component" value="Unassembled WGS sequence"/>
</dbReference>
<dbReference type="InterPro" id="IPR050327">
    <property type="entry name" value="Proton-linked_MCT"/>
</dbReference>
<feature type="transmembrane region" description="Helical" evidence="1">
    <location>
        <begin position="135"/>
        <end position="156"/>
    </location>
</feature>
<dbReference type="VEuPathDB" id="FungiDB:NFIA_096870"/>
<dbReference type="PANTHER" id="PTHR11360:SF284">
    <property type="entry name" value="EG:103B4.3 PROTEIN-RELATED"/>
    <property type="match status" value="1"/>
</dbReference>
<dbReference type="SUPFAM" id="SSF103473">
    <property type="entry name" value="MFS general substrate transporter"/>
    <property type="match status" value="1"/>
</dbReference>
<dbReference type="OrthoDB" id="6509908at2759"/>
<dbReference type="GeneID" id="4588525"/>
<dbReference type="Gene3D" id="1.20.1250.20">
    <property type="entry name" value="MFS general substrate transporter like domains"/>
    <property type="match status" value="1"/>
</dbReference>
<sequence length="226" mass="24563">MASAKPPSESLQAIPTTVTVSQHRHQNVAKEGHEGVDAWLQALGAFLIYTATCAYGLYESFYETTLLSSTPSTTISWVGTLQGVILILGGVIMGPIFDRGYIRELLIIGTITTVLGVMMLSLAREYYQILLAQGVYISMGSAILYMPSISLVALRFQQRRPLAIFIATTSTAFVLGFVTLGELTIAMAIMLPNTKSKAPNNIRSLLDPTAFRDPAFMAFCVALFLI</sequence>
<dbReference type="AlphaFoldDB" id="A1DB25"/>
<protein>
    <recommendedName>
        <fullName evidence="4">Major facilitator superfamily (MFS) profile domain-containing protein</fullName>
    </recommendedName>
</protein>
<keyword evidence="1" id="KW-0472">Membrane</keyword>
<dbReference type="eggNOG" id="KOG2504">
    <property type="taxonomic scope" value="Eukaryota"/>
</dbReference>
<evidence type="ECO:0000313" key="2">
    <source>
        <dbReference type="EMBL" id="EAW20065.1"/>
    </source>
</evidence>
<dbReference type="EMBL" id="DS027694">
    <property type="protein sequence ID" value="EAW20065.1"/>
    <property type="molecule type" value="Genomic_DNA"/>
</dbReference>
<name>A1DB25_NEOFI</name>
<gene>
    <name evidence="2" type="ORF">NFIA_096870</name>
</gene>
<dbReference type="InterPro" id="IPR036259">
    <property type="entry name" value="MFS_trans_sf"/>
</dbReference>
<dbReference type="PANTHER" id="PTHR11360">
    <property type="entry name" value="MONOCARBOXYLATE TRANSPORTER"/>
    <property type="match status" value="1"/>
</dbReference>
<feature type="transmembrane region" description="Helical" evidence="1">
    <location>
        <begin position="74"/>
        <end position="93"/>
    </location>
</feature>
<proteinExistence type="predicted"/>
<organism evidence="2 3">
    <name type="scientific">Neosartorya fischeri (strain ATCC 1020 / DSM 3700 / CBS 544.65 / FGSC A1164 / JCM 1740 / NRRL 181 / WB 181)</name>
    <name type="common">Aspergillus fischerianus</name>
    <dbReference type="NCBI Taxonomy" id="331117"/>
    <lineage>
        <taxon>Eukaryota</taxon>
        <taxon>Fungi</taxon>
        <taxon>Dikarya</taxon>
        <taxon>Ascomycota</taxon>
        <taxon>Pezizomycotina</taxon>
        <taxon>Eurotiomycetes</taxon>
        <taxon>Eurotiomycetidae</taxon>
        <taxon>Eurotiales</taxon>
        <taxon>Aspergillaceae</taxon>
        <taxon>Aspergillus</taxon>
        <taxon>Aspergillus subgen. Fumigati</taxon>
    </lineage>
</organism>
<evidence type="ECO:0008006" key="4">
    <source>
        <dbReference type="Google" id="ProtNLM"/>
    </source>
</evidence>